<evidence type="ECO:0000259" key="16">
    <source>
        <dbReference type="Pfam" id="PF05064"/>
    </source>
</evidence>
<dbReference type="GO" id="GO:0005543">
    <property type="term" value="F:phospholipid binding"/>
    <property type="evidence" value="ECO:0007669"/>
    <property type="project" value="TreeGrafter"/>
</dbReference>
<evidence type="ECO:0000256" key="3">
    <source>
        <dbReference type="ARBA" id="ARBA00004620"/>
    </source>
</evidence>
<feature type="compositionally biased region" description="Low complexity" evidence="15">
    <location>
        <begin position="127"/>
        <end position="168"/>
    </location>
</feature>
<evidence type="ECO:0000313" key="18">
    <source>
        <dbReference type="Proteomes" id="UP000800094"/>
    </source>
</evidence>
<dbReference type="RefSeq" id="XP_033681746.1">
    <property type="nucleotide sequence ID" value="XM_033832162.1"/>
</dbReference>
<feature type="compositionally biased region" description="Basic and acidic residues" evidence="15">
    <location>
        <begin position="721"/>
        <end position="738"/>
    </location>
</feature>
<dbReference type="GO" id="GO:0017056">
    <property type="term" value="F:structural constituent of nuclear pore"/>
    <property type="evidence" value="ECO:0007669"/>
    <property type="project" value="InterPro"/>
</dbReference>
<dbReference type="InterPro" id="IPR007758">
    <property type="entry name" value="Nucleoporin_NSP1_C"/>
</dbReference>
<feature type="region of interest" description="Disordered" evidence="15">
    <location>
        <begin position="1"/>
        <end position="97"/>
    </location>
</feature>
<comment type="similarity">
    <text evidence="4">Belongs to the nucleoporin NSP1/NUP62 family.</text>
</comment>
<dbReference type="EMBL" id="ML987198">
    <property type="protein sequence ID" value="KAF2246742.1"/>
    <property type="molecule type" value="Genomic_DNA"/>
</dbReference>
<feature type="compositionally biased region" description="Low complexity" evidence="15">
    <location>
        <begin position="290"/>
        <end position="326"/>
    </location>
</feature>
<proteinExistence type="inferred from homology"/>
<dbReference type="PANTHER" id="PTHR12084:SF0">
    <property type="entry name" value="NUCLEAR PORE GLYCOPROTEIN P62"/>
    <property type="match status" value="1"/>
</dbReference>
<sequence>MSFSFGQTGGSGSGSNTPNKPLFGATSSGGTGSLFGGTTNANTGSSTPSGPNLFGSANTGSSSTLFGNTSSNAPAASKPGGVFGGNQATSGASQPVSSSFSFGNVGGANAAKPTLFGGAGTSGTTVATTGGTTSTSTPTFSFGNTAASSTPAATPAANKTFSLPSTTPAGPPPGTSLFGGQSAQTGTSASSQAPSLFGTKPATASTPTTSPFGAAASSSTPAKPLGSTPGGSGLFSFGNKDATADANKSTPTQPSPAPTNIFGGAAQSGASGGQGTQATPKPSLFGNLGSTTPSSTPASKPPAFSLGATPASAQPASSQPSATTPANPLSLGGDRSTPVSTGAPASNMFSAASAGSGPSGGSGSGGFGFLKPGGNAPASTAAPLGGSTASPGAGTATTATSGLSLFPSLGGGASAASSGAASTSTAAPGLFSLGGAKPAGTTAQPSTSTNTTAPAASFGGTTTTAGGDAAKSGLASSTAGPAPSAQSRLKNKSMDEIITRWAADLSKYQKEFQTQADTVAKWDRALVENSDKVKQLYSKTFQAERDAAEVERQLTMMEENQQELDQYLDRYEKEIENLMKIHGVGGRSDGLRGPDQERERTYVDFSLPASTDDSLPRAPSADRWNSYKLAEKLQDRLNELNKDLTEMIEEINSTSQTLSKTGKPDDPLTKVVRVLNSQLSQLQLIDSGAAQLQEKIDAARKESQRVGANGWNGLGTDPAEDFYRSYRGGRTDRFGGVS</sequence>
<keyword evidence="8" id="KW-0811">Translocation</keyword>
<evidence type="ECO:0000256" key="2">
    <source>
        <dbReference type="ARBA" id="ARBA00004567"/>
    </source>
</evidence>
<dbReference type="Proteomes" id="UP000800094">
    <property type="component" value="Unassembled WGS sequence"/>
</dbReference>
<name>A0A6A6I9Z4_9PLEO</name>
<dbReference type="PANTHER" id="PTHR12084">
    <property type="entry name" value="NUCLEAR PORE GLYCOPROTEIN P62-RELATED"/>
    <property type="match status" value="1"/>
</dbReference>
<reference evidence="17" key="1">
    <citation type="journal article" date="2020" name="Stud. Mycol.">
        <title>101 Dothideomycetes genomes: a test case for predicting lifestyles and emergence of pathogens.</title>
        <authorList>
            <person name="Haridas S."/>
            <person name="Albert R."/>
            <person name="Binder M."/>
            <person name="Bloem J."/>
            <person name="Labutti K."/>
            <person name="Salamov A."/>
            <person name="Andreopoulos B."/>
            <person name="Baker S."/>
            <person name="Barry K."/>
            <person name="Bills G."/>
            <person name="Bluhm B."/>
            <person name="Cannon C."/>
            <person name="Castanera R."/>
            <person name="Culley D."/>
            <person name="Daum C."/>
            <person name="Ezra D."/>
            <person name="Gonzalez J."/>
            <person name="Henrissat B."/>
            <person name="Kuo A."/>
            <person name="Liang C."/>
            <person name="Lipzen A."/>
            <person name="Lutzoni F."/>
            <person name="Magnuson J."/>
            <person name="Mondo S."/>
            <person name="Nolan M."/>
            <person name="Ohm R."/>
            <person name="Pangilinan J."/>
            <person name="Park H.-J."/>
            <person name="Ramirez L."/>
            <person name="Alfaro M."/>
            <person name="Sun H."/>
            <person name="Tritt A."/>
            <person name="Yoshinaga Y."/>
            <person name="Zwiers L.-H."/>
            <person name="Turgeon B."/>
            <person name="Goodwin S."/>
            <person name="Spatafora J."/>
            <person name="Crous P."/>
            <person name="Grigoriev I."/>
        </authorList>
    </citation>
    <scope>NUCLEOTIDE SEQUENCE</scope>
    <source>
        <strain evidence="17">CBS 122368</strain>
    </source>
</reference>
<feature type="compositionally biased region" description="Polar residues" evidence="15">
    <location>
        <begin position="337"/>
        <end position="348"/>
    </location>
</feature>
<feature type="region of interest" description="Disordered" evidence="15">
    <location>
        <begin position="701"/>
        <end position="738"/>
    </location>
</feature>
<feature type="compositionally biased region" description="Low complexity" evidence="15">
    <location>
        <begin position="381"/>
        <end position="401"/>
    </location>
</feature>
<keyword evidence="6" id="KW-0509">mRNA transport</keyword>
<feature type="compositionally biased region" description="Low complexity" evidence="15">
    <location>
        <begin position="175"/>
        <end position="193"/>
    </location>
</feature>
<dbReference type="GeneID" id="54585492"/>
<comment type="subcellular location">
    <subcellularLocation>
        <location evidence="1">Nucleus membrane</location>
        <topology evidence="1">Peripheral membrane protein</topology>
        <orientation evidence="1">Cytoplasmic side</orientation>
    </subcellularLocation>
    <subcellularLocation>
        <location evidence="3">Nucleus membrane</location>
        <topology evidence="3">Peripheral membrane protein</topology>
        <orientation evidence="3">Nucleoplasmic side</orientation>
    </subcellularLocation>
    <subcellularLocation>
        <location evidence="2">Nucleus</location>
        <location evidence="2">Nuclear pore complex</location>
    </subcellularLocation>
</comment>
<evidence type="ECO:0000256" key="14">
    <source>
        <dbReference type="SAM" id="Coils"/>
    </source>
</evidence>
<feature type="coiled-coil region" evidence="14">
    <location>
        <begin position="540"/>
        <end position="581"/>
    </location>
</feature>
<keyword evidence="10" id="KW-0539">Nucleus</keyword>
<dbReference type="GO" id="GO:0044613">
    <property type="term" value="C:nuclear pore central transport channel"/>
    <property type="evidence" value="ECO:0007669"/>
    <property type="project" value="TreeGrafter"/>
</dbReference>
<dbReference type="Pfam" id="PF05064">
    <property type="entry name" value="Nsp1_C"/>
    <property type="match status" value="1"/>
</dbReference>
<dbReference type="AlphaFoldDB" id="A0A6A6I9Z4"/>
<protein>
    <recommendedName>
        <fullName evidence="11">Nucleoporin NSP1</fullName>
    </recommendedName>
    <alternativeName>
        <fullName evidence="12">Nuclear pore protein NSP1</fullName>
    </alternativeName>
    <alternativeName>
        <fullName evidence="13">Nucleoskeletal-like protein</fullName>
    </alternativeName>
</protein>
<organism evidence="17 18">
    <name type="scientific">Trematosphaeria pertusa</name>
    <dbReference type="NCBI Taxonomy" id="390896"/>
    <lineage>
        <taxon>Eukaryota</taxon>
        <taxon>Fungi</taxon>
        <taxon>Dikarya</taxon>
        <taxon>Ascomycota</taxon>
        <taxon>Pezizomycotina</taxon>
        <taxon>Dothideomycetes</taxon>
        <taxon>Pleosporomycetidae</taxon>
        <taxon>Pleosporales</taxon>
        <taxon>Massarineae</taxon>
        <taxon>Trematosphaeriaceae</taxon>
        <taxon>Trematosphaeria</taxon>
    </lineage>
</organism>
<gene>
    <name evidence="17" type="ORF">BU26DRAFT_552691</name>
</gene>
<evidence type="ECO:0000256" key="4">
    <source>
        <dbReference type="ARBA" id="ARBA00005911"/>
    </source>
</evidence>
<evidence type="ECO:0000313" key="17">
    <source>
        <dbReference type="EMBL" id="KAF2246742.1"/>
    </source>
</evidence>
<evidence type="ECO:0000256" key="7">
    <source>
        <dbReference type="ARBA" id="ARBA00022927"/>
    </source>
</evidence>
<feature type="coiled-coil region" evidence="14">
    <location>
        <begin position="627"/>
        <end position="657"/>
    </location>
</feature>
<evidence type="ECO:0000256" key="1">
    <source>
        <dbReference type="ARBA" id="ARBA00004335"/>
    </source>
</evidence>
<dbReference type="GO" id="GO:0006606">
    <property type="term" value="P:protein import into nucleus"/>
    <property type="evidence" value="ECO:0007669"/>
    <property type="project" value="TreeGrafter"/>
</dbReference>
<dbReference type="FunFam" id="1.20.5.170:FF:000040">
    <property type="entry name" value="Nuclear pore glycoprotein p62"/>
    <property type="match status" value="1"/>
</dbReference>
<feature type="compositionally biased region" description="Gly residues" evidence="15">
    <location>
        <begin position="357"/>
        <end position="368"/>
    </location>
</feature>
<dbReference type="InterPro" id="IPR026010">
    <property type="entry name" value="NSP1/NUP62"/>
</dbReference>
<evidence type="ECO:0000256" key="13">
    <source>
        <dbReference type="ARBA" id="ARBA00081079"/>
    </source>
</evidence>
<evidence type="ECO:0000256" key="9">
    <source>
        <dbReference type="ARBA" id="ARBA00023132"/>
    </source>
</evidence>
<keyword evidence="5" id="KW-0813">Transport</keyword>
<dbReference type="GO" id="GO:0006405">
    <property type="term" value="P:RNA export from nucleus"/>
    <property type="evidence" value="ECO:0007669"/>
    <property type="project" value="TreeGrafter"/>
</dbReference>
<dbReference type="GO" id="GO:0051028">
    <property type="term" value="P:mRNA transport"/>
    <property type="evidence" value="ECO:0007669"/>
    <property type="project" value="UniProtKB-KW"/>
</dbReference>
<feature type="region of interest" description="Disordered" evidence="15">
    <location>
        <begin position="127"/>
        <end position="401"/>
    </location>
</feature>
<feature type="compositionally biased region" description="Low complexity" evidence="15">
    <location>
        <begin position="201"/>
        <end position="222"/>
    </location>
</feature>
<dbReference type="GO" id="GO:0031965">
    <property type="term" value="C:nuclear membrane"/>
    <property type="evidence" value="ECO:0007669"/>
    <property type="project" value="UniProtKB-SubCell"/>
</dbReference>
<evidence type="ECO:0000256" key="15">
    <source>
        <dbReference type="SAM" id="MobiDB-lite"/>
    </source>
</evidence>
<evidence type="ECO:0000256" key="12">
    <source>
        <dbReference type="ARBA" id="ARBA00078941"/>
    </source>
</evidence>
<dbReference type="OrthoDB" id="344345at2759"/>
<feature type="compositionally biased region" description="Polar residues" evidence="15">
    <location>
        <begin position="474"/>
        <end position="488"/>
    </location>
</feature>
<evidence type="ECO:0000256" key="5">
    <source>
        <dbReference type="ARBA" id="ARBA00022448"/>
    </source>
</evidence>
<feature type="compositionally biased region" description="Low complexity" evidence="15">
    <location>
        <begin position="441"/>
        <end position="470"/>
    </location>
</feature>
<feature type="compositionally biased region" description="Polar residues" evidence="15">
    <location>
        <begin position="55"/>
        <end position="74"/>
    </location>
</feature>
<feature type="domain" description="Nucleoporin NSP1-like C-terminal" evidence="16">
    <location>
        <begin position="478"/>
        <end position="580"/>
    </location>
</feature>
<keyword evidence="14" id="KW-0175">Coiled coil</keyword>
<dbReference type="Gene3D" id="1.20.5.170">
    <property type="match status" value="1"/>
</dbReference>
<evidence type="ECO:0000256" key="6">
    <source>
        <dbReference type="ARBA" id="ARBA00022816"/>
    </source>
</evidence>
<feature type="compositionally biased region" description="Polar residues" evidence="15">
    <location>
        <begin position="86"/>
        <end position="96"/>
    </location>
</feature>
<evidence type="ECO:0000256" key="8">
    <source>
        <dbReference type="ARBA" id="ARBA00023010"/>
    </source>
</evidence>
<keyword evidence="7" id="KW-0653">Protein transport</keyword>
<evidence type="ECO:0000256" key="10">
    <source>
        <dbReference type="ARBA" id="ARBA00023242"/>
    </source>
</evidence>
<accession>A0A6A6I9Z4</accession>
<evidence type="ECO:0000256" key="11">
    <source>
        <dbReference type="ARBA" id="ARBA00068864"/>
    </source>
</evidence>
<keyword evidence="18" id="KW-1185">Reference proteome</keyword>
<feature type="region of interest" description="Disordered" evidence="15">
    <location>
        <begin position="414"/>
        <end position="491"/>
    </location>
</feature>
<keyword evidence="9" id="KW-0906">Nuclear pore complex</keyword>
<feature type="compositionally biased region" description="Low complexity" evidence="15">
    <location>
        <begin position="414"/>
        <end position="430"/>
    </location>
</feature>
<feature type="compositionally biased region" description="Low complexity" evidence="15">
    <location>
        <begin position="36"/>
        <end position="50"/>
    </location>
</feature>